<evidence type="ECO:0000256" key="2">
    <source>
        <dbReference type="SAM" id="SignalP"/>
    </source>
</evidence>
<evidence type="ECO:0000313" key="4">
    <source>
        <dbReference type="EMBL" id="SDE28484.1"/>
    </source>
</evidence>
<dbReference type="RefSeq" id="WP_090490826.1">
    <property type="nucleotide sequence ID" value="NZ_BJVY01000001.1"/>
</dbReference>
<reference evidence="4 5" key="1">
    <citation type="submission" date="2016-10" db="EMBL/GenBank/DDBJ databases">
        <authorList>
            <person name="Varghese N."/>
            <person name="Submissions S."/>
        </authorList>
    </citation>
    <scope>NUCLEOTIDE SEQUENCE [LARGE SCALE GENOMIC DNA]</scope>
    <source>
        <strain evidence="4 5">DSM 2260</strain>
    </source>
</reference>
<organism evidence="3 6">
    <name type="scientific">Myxococcus virescens</name>
    <dbReference type="NCBI Taxonomy" id="83456"/>
    <lineage>
        <taxon>Bacteria</taxon>
        <taxon>Pseudomonadati</taxon>
        <taxon>Myxococcota</taxon>
        <taxon>Myxococcia</taxon>
        <taxon>Myxococcales</taxon>
        <taxon>Cystobacterineae</taxon>
        <taxon>Myxococcaceae</taxon>
        <taxon>Myxococcus</taxon>
    </lineage>
</organism>
<keyword evidence="2" id="KW-0732">Signal</keyword>
<evidence type="ECO:0000313" key="6">
    <source>
        <dbReference type="Proteomes" id="UP000321224"/>
    </source>
</evidence>
<keyword evidence="5" id="KW-1185">Reference proteome</keyword>
<evidence type="ECO:0000256" key="1">
    <source>
        <dbReference type="SAM" id="MobiDB-lite"/>
    </source>
</evidence>
<protein>
    <recommendedName>
        <fullName evidence="7">Lipoprotein</fullName>
    </recommendedName>
</protein>
<feature type="compositionally biased region" description="Low complexity" evidence="1">
    <location>
        <begin position="143"/>
        <end position="155"/>
    </location>
</feature>
<accession>A0A511H4A6</accession>
<name>A0A511H4A6_9BACT</name>
<dbReference type="Proteomes" id="UP000321224">
    <property type="component" value="Unassembled WGS sequence"/>
</dbReference>
<feature type="chain" id="PRO_5023145682" description="Lipoprotein" evidence="2">
    <location>
        <begin position="19"/>
        <end position="163"/>
    </location>
</feature>
<dbReference type="PROSITE" id="PS51257">
    <property type="entry name" value="PROKAR_LIPOPROTEIN"/>
    <property type="match status" value="1"/>
</dbReference>
<proteinExistence type="predicted"/>
<dbReference type="Proteomes" id="UP000198717">
    <property type="component" value="Unassembled WGS sequence"/>
</dbReference>
<dbReference type="AlphaFoldDB" id="A0A511H4A6"/>
<feature type="signal peptide" evidence="2">
    <location>
        <begin position="1"/>
        <end position="18"/>
    </location>
</feature>
<feature type="region of interest" description="Disordered" evidence="1">
    <location>
        <begin position="135"/>
        <end position="163"/>
    </location>
</feature>
<evidence type="ECO:0000313" key="5">
    <source>
        <dbReference type="Proteomes" id="UP000198717"/>
    </source>
</evidence>
<evidence type="ECO:0008006" key="7">
    <source>
        <dbReference type="Google" id="ProtNLM"/>
    </source>
</evidence>
<comment type="caution">
    <text evidence="3">The sequence shown here is derived from an EMBL/GenBank/DDBJ whole genome shotgun (WGS) entry which is preliminary data.</text>
</comment>
<dbReference type="EMBL" id="BJVY01000001">
    <property type="protein sequence ID" value="GEL68376.1"/>
    <property type="molecule type" value="Genomic_DNA"/>
</dbReference>
<gene>
    <name evidence="3" type="ORF">MVI01_01600</name>
    <name evidence="4" type="ORF">SAMN04488504_105422</name>
</gene>
<reference evidence="3 6" key="2">
    <citation type="submission" date="2019-07" db="EMBL/GenBank/DDBJ databases">
        <title>Whole genome shotgun sequence of Myxococcus virescens NBRC 100334.</title>
        <authorList>
            <person name="Hosoyama A."/>
            <person name="Uohara A."/>
            <person name="Ohji S."/>
            <person name="Ichikawa N."/>
        </authorList>
    </citation>
    <scope>NUCLEOTIDE SEQUENCE [LARGE SCALE GENOMIC DNA]</scope>
    <source>
        <strain evidence="3 6">NBRC 100334</strain>
    </source>
</reference>
<dbReference type="EMBL" id="FNAJ01000005">
    <property type="protein sequence ID" value="SDE28484.1"/>
    <property type="molecule type" value="Genomic_DNA"/>
</dbReference>
<evidence type="ECO:0000313" key="3">
    <source>
        <dbReference type="EMBL" id="GEL68376.1"/>
    </source>
</evidence>
<sequence>MRLPIVSAALALAAAGCATSGFDKLYPGMSSHQVVDAMGSGPTRAQEFPDSSTAWYYGEDRCVLMRDDKLVAKATTEDSTTINTPVVSVRDSAKALCAPEGYASSEKREQVIDTPFGTLKGNIDPKAAMEKVKGVVTGKSGDTTPAKTEAAPAETGQASSPTP</sequence>